<dbReference type="EMBL" id="JAHBBH010000028">
    <property type="protein sequence ID" value="MBW3093120.1"/>
    <property type="molecule type" value="Genomic_DNA"/>
</dbReference>
<organism evidence="2 3">
    <name type="scientific">Bifidobacterium miconis</name>
    <dbReference type="NCBI Taxonomy" id="2834435"/>
    <lineage>
        <taxon>Bacteria</taxon>
        <taxon>Bacillati</taxon>
        <taxon>Actinomycetota</taxon>
        <taxon>Actinomycetes</taxon>
        <taxon>Bifidobacteriales</taxon>
        <taxon>Bifidobacteriaceae</taxon>
        <taxon>Bifidobacterium</taxon>
    </lineage>
</organism>
<protein>
    <recommendedName>
        <fullName evidence="4">ABC transporter ATP-binding protein</fullName>
    </recommendedName>
</protein>
<dbReference type="Proteomes" id="UP000700815">
    <property type="component" value="Unassembled WGS sequence"/>
</dbReference>
<name>A0ABS6WGC8_9BIFI</name>
<sequence>MSARKPDDSAASGESPFNPAEWTGDWISFERLIDSREPALERAWAESEAAMRAHRSAFTLMLPFFGGSIRRFWRWACRTTCRENRHAPIAGWHIEPLEYGENAGNGFALEWRSDESTVIGRYAYQFDHMIDRGLEGKPCYVFHADSAPAGSPFRVLIAMDPMPSRAEQAVPDERTEHTKQADQAEQTEQADHEGLLSHLHFQYGSSETALLRGGPNAGAAAKLRHRMWYPTMCAGDGDLLAQCNVVRALHRLPLWERLPEQ</sequence>
<feature type="region of interest" description="Disordered" evidence="1">
    <location>
        <begin position="1"/>
        <end position="21"/>
    </location>
</feature>
<comment type="caution">
    <text evidence="2">The sequence shown here is derived from an EMBL/GenBank/DDBJ whole genome shotgun (WGS) entry which is preliminary data.</text>
</comment>
<accession>A0ABS6WGC8</accession>
<feature type="compositionally biased region" description="Basic and acidic residues" evidence="1">
    <location>
        <begin position="171"/>
        <end position="182"/>
    </location>
</feature>
<evidence type="ECO:0000313" key="3">
    <source>
        <dbReference type="Proteomes" id="UP000700815"/>
    </source>
</evidence>
<evidence type="ECO:0000256" key="1">
    <source>
        <dbReference type="SAM" id="MobiDB-lite"/>
    </source>
</evidence>
<gene>
    <name evidence="2" type="ORF">KIH79_09350</name>
</gene>
<reference evidence="2 3" key="1">
    <citation type="submission" date="2021-05" db="EMBL/GenBank/DDBJ databases">
        <title>Phylogenetic classification of ten novel species belonging to the genus Bifidobacterium comprising B. colchicus sp. nov., B. abeli sp. nov., B. bicoloris sp. nov., B. guerezis sp. nov., B. rosaliae sp. nov., B. santillanensis sp. nov., B. argentati sp. nov., B. amazzoni sp. nov., B. pluviali sp. nov., and B. pinnaculum sp. nov.</title>
        <authorList>
            <person name="Lugli G.A."/>
            <person name="Ruiz Garcia L."/>
            <person name="Margolles A."/>
            <person name="Ventura M."/>
        </authorList>
    </citation>
    <scope>NUCLEOTIDE SEQUENCE [LARGE SCALE GENOMIC DNA]</scope>
    <source>
        <strain evidence="2 3">82T10</strain>
    </source>
</reference>
<keyword evidence="3" id="KW-1185">Reference proteome</keyword>
<evidence type="ECO:0000313" key="2">
    <source>
        <dbReference type="EMBL" id="MBW3093120.1"/>
    </source>
</evidence>
<feature type="region of interest" description="Disordered" evidence="1">
    <location>
        <begin position="165"/>
        <end position="189"/>
    </location>
</feature>
<evidence type="ECO:0008006" key="4">
    <source>
        <dbReference type="Google" id="ProtNLM"/>
    </source>
</evidence>
<proteinExistence type="predicted"/>